<sequence length="82" mass="8967">MTLPAAGTVPVPQLSDIALMLDTTVNMADLARGDLSRLMPQLPERTSLWVHVDLVRAIGHLRQAAVLLDKATDQLDVQVVQR</sequence>
<evidence type="ECO:0000313" key="2">
    <source>
        <dbReference type="Proteomes" id="UP001558474"/>
    </source>
</evidence>
<accession>A0ABV3VE09</accession>
<keyword evidence="2" id="KW-1185">Reference proteome</keyword>
<protein>
    <submittedName>
        <fullName evidence="1">Uncharacterized protein</fullName>
    </submittedName>
</protein>
<gene>
    <name evidence="1" type="ORF">ABFW12_08535</name>
</gene>
<reference evidence="1 2" key="1">
    <citation type="submission" date="2024-04" db="EMBL/GenBank/DDBJ databases">
        <title>Genomic Markers of Mycobacteria.</title>
        <authorList>
            <person name="Soliman M.S."/>
            <person name="Elkholy A."/>
            <person name="Soliman N.S."/>
            <person name="Abbas A."/>
            <person name="Khayrat S."/>
            <person name="Shawky S."/>
        </authorList>
    </citation>
    <scope>NUCLEOTIDE SEQUENCE [LARGE SCALE GENOMIC DNA]</scope>
    <source>
        <strain evidence="1 2">Egy-CU-AM5</strain>
    </source>
</reference>
<comment type="caution">
    <text evidence="1">The sequence shown here is derived from an EMBL/GenBank/DDBJ whole genome shotgun (WGS) entry which is preliminary data.</text>
</comment>
<proteinExistence type="predicted"/>
<evidence type="ECO:0000313" key="1">
    <source>
        <dbReference type="EMBL" id="MEX3738281.1"/>
    </source>
</evidence>
<dbReference type="EMBL" id="JBDLOU010000013">
    <property type="protein sequence ID" value="MEX3738281.1"/>
    <property type="molecule type" value="Genomic_DNA"/>
</dbReference>
<dbReference type="RefSeq" id="WP_368572781.1">
    <property type="nucleotide sequence ID" value="NZ_JBDLOU010000013.1"/>
</dbReference>
<dbReference type="Proteomes" id="UP001558474">
    <property type="component" value="Unassembled WGS sequence"/>
</dbReference>
<name>A0ABV3VE09_9MYCO</name>
<organism evidence="1 2">
    <name type="scientific">Mycolicibacterium porcinum</name>
    <dbReference type="NCBI Taxonomy" id="39693"/>
    <lineage>
        <taxon>Bacteria</taxon>
        <taxon>Bacillati</taxon>
        <taxon>Actinomycetota</taxon>
        <taxon>Actinomycetes</taxon>
        <taxon>Mycobacteriales</taxon>
        <taxon>Mycobacteriaceae</taxon>
        <taxon>Mycolicibacterium</taxon>
    </lineage>
</organism>